<evidence type="ECO:0000313" key="3">
    <source>
        <dbReference type="Proteomes" id="UP001165190"/>
    </source>
</evidence>
<dbReference type="GO" id="GO:0009408">
    <property type="term" value="P:response to heat"/>
    <property type="evidence" value="ECO:0007669"/>
    <property type="project" value="InterPro"/>
</dbReference>
<sequence>MANLFSSAKTVADAAKSTFNNESDKVDKGKVAGAGADLLGAAEDYGKLDKNTGVGQYVDKAENYLHQYQASNQSAPAPAAKPESEGTGEKGKESAAGGADYMKMAQGFFGK</sequence>
<keyword evidence="3" id="KW-1185">Reference proteome</keyword>
<reference evidence="2" key="1">
    <citation type="submission" date="2023-05" db="EMBL/GenBank/DDBJ databases">
        <title>Genome and transcriptome analyses reveal genes involved in the formation of fine ridges on petal epidermal cells in Hibiscus trionum.</title>
        <authorList>
            <person name="Koshimizu S."/>
            <person name="Masuda S."/>
            <person name="Ishii T."/>
            <person name="Shirasu K."/>
            <person name="Hoshino A."/>
            <person name="Arita M."/>
        </authorList>
    </citation>
    <scope>NUCLEOTIDE SEQUENCE</scope>
    <source>
        <strain evidence="2">Hamamatsu line</strain>
    </source>
</reference>
<organism evidence="2 3">
    <name type="scientific">Hibiscus trionum</name>
    <name type="common">Flower of an hour</name>
    <dbReference type="NCBI Taxonomy" id="183268"/>
    <lineage>
        <taxon>Eukaryota</taxon>
        <taxon>Viridiplantae</taxon>
        <taxon>Streptophyta</taxon>
        <taxon>Embryophyta</taxon>
        <taxon>Tracheophyta</taxon>
        <taxon>Spermatophyta</taxon>
        <taxon>Magnoliopsida</taxon>
        <taxon>eudicotyledons</taxon>
        <taxon>Gunneridae</taxon>
        <taxon>Pentapetalae</taxon>
        <taxon>rosids</taxon>
        <taxon>malvids</taxon>
        <taxon>Malvales</taxon>
        <taxon>Malvaceae</taxon>
        <taxon>Malvoideae</taxon>
        <taxon>Hibiscus</taxon>
    </lineage>
</organism>
<name>A0A9W7HDS4_HIBTR</name>
<dbReference type="AlphaFoldDB" id="A0A9W7HDS4"/>
<accession>A0A9W7HDS4</accession>
<feature type="compositionally biased region" description="Basic and acidic residues" evidence="1">
    <location>
        <begin position="82"/>
        <end position="93"/>
    </location>
</feature>
<dbReference type="InterPro" id="IPR040294">
    <property type="entry name" value="Nodulin-rel_1/2"/>
</dbReference>
<evidence type="ECO:0000256" key="1">
    <source>
        <dbReference type="SAM" id="MobiDB-lite"/>
    </source>
</evidence>
<feature type="compositionally biased region" description="Low complexity" evidence="1">
    <location>
        <begin position="70"/>
        <end position="81"/>
    </location>
</feature>
<feature type="region of interest" description="Disordered" evidence="1">
    <location>
        <begin position="70"/>
        <end position="98"/>
    </location>
</feature>
<dbReference type="GO" id="GO:0010115">
    <property type="term" value="P:regulation of abscisic acid biosynthetic process"/>
    <property type="evidence" value="ECO:0007669"/>
    <property type="project" value="InterPro"/>
</dbReference>
<proteinExistence type="predicted"/>
<comment type="caution">
    <text evidence="2">The sequence shown here is derived from an EMBL/GenBank/DDBJ whole genome shotgun (WGS) entry which is preliminary data.</text>
</comment>
<gene>
    <name evidence="2" type="ORF">HRI_001201900</name>
</gene>
<protein>
    <submittedName>
        <fullName evidence="2">Uncharacterized protein</fullName>
    </submittedName>
</protein>
<dbReference type="EMBL" id="BSYR01000011">
    <property type="protein sequence ID" value="GMI75326.1"/>
    <property type="molecule type" value="Genomic_DNA"/>
</dbReference>
<dbReference type="PANTHER" id="PTHR35098">
    <property type="entry name" value="EXPRESSED PROTEIN"/>
    <property type="match status" value="1"/>
</dbReference>
<dbReference type="PANTHER" id="PTHR35098:SF1">
    <property type="entry name" value="NODULIN-RELATED PROTEIN 2"/>
    <property type="match status" value="1"/>
</dbReference>
<evidence type="ECO:0000313" key="2">
    <source>
        <dbReference type="EMBL" id="GMI75326.1"/>
    </source>
</evidence>
<dbReference type="Proteomes" id="UP001165190">
    <property type="component" value="Unassembled WGS sequence"/>
</dbReference>